<dbReference type="GO" id="GO:0005524">
    <property type="term" value="F:ATP binding"/>
    <property type="evidence" value="ECO:0007669"/>
    <property type="project" value="UniProtKB-KW"/>
</dbReference>
<dbReference type="SUPFAM" id="SSF53067">
    <property type="entry name" value="Actin-like ATPase domain"/>
    <property type="match status" value="1"/>
</dbReference>
<dbReference type="Gene3D" id="2.60.34.10">
    <property type="entry name" value="Substrate Binding Domain Of DNAk, Chain A, domain 1"/>
    <property type="match status" value="1"/>
</dbReference>
<keyword evidence="5" id="KW-1185">Reference proteome</keyword>
<keyword evidence="4" id="KW-0346">Stress response</keyword>
<evidence type="ECO:0000313" key="4">
    <source>
        <dbReference type="EMBL" id="KAK7823737.1"/>
    </source>
</evidence>
<gene>
    <name evidence="4" type="primary">HSP70_4</name>
    <name evidence="4" type="ORF">CFP56_035119</name>
</gene>
<dbReference type="FunFam" id="3.30.420.40:FF:000028">
    <property type="entry name" value="heat shock 70 kDa protein-like"/>
    <property type="match status" value="1"/>
</dbReference>
<dbReference type="InterPro" id="IPR013126">
    <property type="entry name" value="Hsp_70_fam"/>
</dbReference>
<dbReference type="PROSITE" id="PS00297">
    <property type="entry name" value="HSP70_1"/>
    <property type="match status" value="1"/>
</dbReference>
<dbReference type="InterPro" id="IPR029047">
    <property type="entry name" value="HSP70_peptide-bd_sf"/>
</dbReference>
<dbReference type="Pfam" id="PF00012">
    <property type="entry name" value="HSP70"/>
    <property type="match status" value="2"/>
</dbReference>
<evidence type="ECO:0000256" key="1">
    <source>
        <dbReference type="ARBA" id="ARBA00007381"/>
    </source>
</evidence>
<dbReference type="Proteomes" id="UP000237347">
    <property type="component" value="Unassembled WGS sequence"/>
</dbReference>
<comment type="caution">
    <text evidence="4">The sequence shown here is derived from an EMBL/GenBank/DDBJ whole genome shotgun (WGS) entry which is preliminary data.</text>
</comment>
<sequence length="232" mass="25023">MERSSLTLTNISLPFIIAIAEIPKHIDTTLTSVKLEELCSDLLDRLVFFSWRIGLETLGGVMTKIIPRNTTSPTSKSELFSTAADGQTSEEVNVYYGEKLVLGSATKNEMVRRRNGNNNVVVCEKVVGIDLGTTNSVVAAVEVGKPTIVTNAEGQRMTPSVVAYTKNGDKLVGQIAKRQAVVNPENTFFSVKSGRSYWHCALGCLTAVGLETLGGVMKNIIPRNTASPTSKS</sequence>
<dbReference type="AlphaFoldDB" id="A0AAW0JB11"/>
<dbReference type="PRINTS" id="PR00301">
    <property type="entry name" value="HEATSHOCK70"/>
</dbReference>
<evidence type="ECO:0000256" key="3">
    <source>
        <dbReference type="ARBA" id="ARBA00022840"/>
    </source>
</evidence>
<dbReference type="InterPro" id="IPR043129">
    <property type="entry name" value="ATPase_NBD"/>
</dbReference>
<dbReference type="Gene3D" id="3.30.420.40">
    <property type="match status" value="1"/>
</dbReference>
<dbReference type="PANTHER" id="PTHR19375">
    <property type="entry name" value="HEAT SHOCK PROTEIN 70KDA"/>
    <property type="match status" value="1"/>
</dbReference>
<organism evidence="4 5">
    <name type="scientific">Quercus suber</name>
    <name type="common">Cork oak</name>
    <dbReference type="NCBI Taxonomy" id="58331"/>
    <lineage>
        <taxon>Eukaryota</taxon>
        <taxon>Viridiplantae</taxon>
        <taxon>Streptophyta</taxon>
        <taxon>Embryophyta</taxon>
        <taxon>Tracheophyta</taxon>
        <taxon>Spermatophyta</taxon>
        <taxon>Magnoliopsida</taxon>
        <taxon>eudicotyledons</taxon>
        <taxon>Gunneridae</taxon>
        <taxon>Pentapetalae</taxon>
        <taxon>rosids</taxon>
        <taxon>fabids</taxon>
        <taxon>Fagales</taxon>
        <taxon>Fagaceae</taxon>
        <taxon>Quercus</taxon>
    </lineage>
</organism>
<comment type="similarity">
    <text evidence="1">Belongs to the heat shock protein 70 family.</text>
</comment>
<dbReference type="InterPro" id="IPR018181">
    <property type="entry name" value="Heat_shock_70_CS"/>
</dbReference>
<accession>A0AAW0JB11</accession>
<dbReference type="EMBL" id="PKMF04000623">
    <property type="protein sequence ID" value="KAK7823737.1"/>
    <property type="molecule type" value="Genomic_DNA"/>
</dbReference>
<keyword evidence="3" id="KW-0067">ATP-binding</keyword>
<dbReference type="GO" id="GO:0140662">
    <property type="term" value="F:ATP-dependent protein folding chaperone"/>
    <property type="evidence" value="ECO:0007669"/>
    <property type="project" value="InterPro"/>
</dbReference>
<reference evidence="4 5" key="1">
    <citation type="journal article" date="2018" name="Sci. Data">
        <title>The draft genome sequence of cork oak.</title>
        <authorList>
            <person name="Ramos A.M."/>
            <person name="Usie A."/>
            <person name="Barbosa P."/>
            <person name="Barros P.M."/>
            <person name="Capote T."/>
            <person name="Chaves I."/>
            <person name="Simoes F."/>
            <person name="Abreu I."/>
            <person name="Carrasquinho I."/>
            <person name="Faro C."/>
            <person name="Guimaraes J.B."/>
            <person name="Mendonca D."/>
            <person name="Nobrega F."/>
            <person name="Rodrigues L."/>
            <person name="Saibo N.J.M."/>
            <person name="Varela M.C."/>
            <person name="Egas C."/>
            <person name="Matos J."/>
            <person name="Miguel C.M."/>
            <person name="Oliveira M.M."/>
            <person name="Ricardo C.P."/>
            <person name="Goncalves S."/>
        </authorList>
    </citation>
    <scope>NUCLEOTIDE SEQUENCE [LARGE SCALE GENOMIC DNA]</scope>
    <source>
        <strain evidence="5">cv. HL8</strain>
    </source>
</reference>
<name>A0AAW0JB11_QUESU</name>
<protein>
    <submittedName>
        <fullName evidence="4">Stromal 70 kDa heat shock-related protein</fullName>
    </submittedName>
</protein>
<keyword evidence="2" id="KW-0547">Nucleotide-binding</keyword>
<proteinExistence type="inferred from homology"/>
<evidence type="ECO:0000256" key="2">
    <source>
        <dbReference type="ARBA" id="ARBA00022741"/>
    </source>
</evidence>
<dbReference type="SUPFAM" id="SSF100920">
    <property type="entry name" value="Heat shock protein 70kD (HSP70), peptide-binding domain"/>
    <property type="match status" value="1"/>
</dbReference>
<evidence type="ECO:0000313" key="5">
    <source>
        <dbReference type="Proteomes" id="UP000237347"/>
    </source>
</evidence>